<gene>
    <name evidence="7" type="ORF">OIDMADRAFT_116374</name>
</gene>
<feature type="binding site" description="axial binding residue" evidence="5">
    <location>
        <position position="442"/>
    </location>
    <ligand>
        <name>heme</name>
        <dbReference type="ChEBI" id="CHEBI:30413"/>
    </ligand>
    <ligandPart>
        <name>Fe</name>
        <dbReference type="ChEBI" id="CHEBI:18248"/>
    </ligandPart>
</feature>
<dbReference type="InterPro" id="IPR017972">
    <property type="entry name" value="Cyt_P450_CS"/>
</dbReference>
<evidence type="ECO:0000256" key="3">
    <source>
        <dbReference type="ARBA" id="ARBA00022723"/>
    </source>
</evidence>
<dbReference type="InterPro" id="IPR001128">
    <property type="entry name" value="Cyt_P450"/>
</dbReference>
<dbReference type="Proteomes" id="UP000054321">
    <property type="component" value="Unassembled WGS sequence"/>
</dbReference>
<keyword evidence="3 5" id="KW-0479">Metal-binding</keyword>
<dbReference type="GO" id="GO:0016705">
    <property type="term" value="F:oxidoreductase activity, acting on paired donors, with incorporation or reduction of molecular oxygen"/>
    <property type="evidence" value="ECO:0007669"/>
    <property type="project" value="InterPro"/>
</dbReference>
<dbReference type="InterPro" id="IPR036396">
    <property type="entry name" value="Cyt_P450_sf"/>
</dbReference>
<keyword evidence="6" id="KW-0560">Oxidoreductase</keyword>
<evidence type="ECO:0000313" key="7">
    <source>
        <dbReference type="EMBL" id="KIN05201.1"/>
    </source>
</evidence>
<evidence type="ECO:0000313" key="8">
    <source>
        <dbReference type="Proteomes" id="UP000054321"/>
    </source>
</evidence>
<dbReference type="GO" id="GO:0005506">
    <property type="term" value="F:iron ion binding"/>
    <property type="evidence" value="ECO:0007669"/>
    <property type="project" value="InterPro"/>
</dbReference>
<reference evidence="7 8" key="1">
    <citation type="submission" date="2014-04" db="EMBL/GenBank/DDBJ databases">
        <authorList>
            <consortium name="DOE Joint Genome Institute"/>
            <person name="Kuo A."/>
            <person name="Martino E."/>
            <person name="Perotto S."/>
            <person name="Kohler A."/>
            <person name="Nagy L.G."/>
            <person name="Floudas D."/>
            <person name="Copeland A."/>
            <person name="Barry K.W."/>
            <person name="Cichocki N."/>
            <person name="Veneault-Fourrey C."/>
            <person name="LaButti K."/>
            <person name="Lindquist E.A."/>
            <person name="Lipzen A."/>
            <person name="Lundell T."/>
            <person name="Morin E."/>
            <person name="Murat C."/>
            <person name="Sun H."/>
            <person name="Tunlid A."/>
            <person name="Henrissat B."/>
            <person name="Grigoriev I.V."/>
            <person name="Hibbett D.S."/>
            <person name="Martin F."/>
            <person name="Nordberg H.P."/>
            <person name="Cantor M.N."/>
            <person name="Hua S.X."/>
        </authorList>
    </citation>
    <scope>NUCLEOTIDE SEQUENCE [LARGE SCALE GENOMIC DNA]</scope>
    <source>
        <strain evidence="7 8">Zn</strain>
    </source>
</reference>
<dbReference type="Pfam" id="PF00067">
    <property type="entry name" value="p450"/>
    <property type="match status" value="1"/>
</dbReference>
<feature type="non-terminal residue" evidence="7">
    <location>
        <position position="1"/>
    </location>
</feature>
<dbReference type="GO" id="GO:0020037">
    <property type="term" value="F:heme binding"/>
    <property type="evidence" value="ECO:0007669"/>
    <property type="project" value="InterPro"/>
</dbReference>
<evidence type="ECO:0000256" key="1">
    <source>
        <dbReference type="ARBA" id="ARBA00001971"/>
    </source>
</evidence>
<evidence type="ECO:0000256" key="5">
    <source>
        <dbReference type="PIRSR" id="PIRSR602403-1"/>
    </source>
</evidence>
<dbReference type="HOGENOM" id="CLU_001570_14_2_1"/>
<dbReference type="PANTHER" id="PTHR24305">
    <property type="entry name" value="CYTOCHROME P450"/>
    <property type="match status" value="1"/>
</dbReference>
<evidence type="ECO:0000256" key="2">
    <source>
        <dbReference type="ARBA" id="ARBA00010617"/>
    </source>
</evidence>
<dbReference type="PRINTS" id="PR00385">
    <property type="entry name" value="P450"/>
</dbReference>
<dbReference type="InterPro" id="IPR050121">
    <property type="entry name" value="Cytochrome_P450_monoxygenase"/>
</dbReference>
<evidence type="ECO:0000256" key="4">
    <source>
        <dbReference type="ARBA" id="ARBA00023004"/>
    </source>
</evidence>
<sequence>LMFAFLGKVVLGAVLIRTVYRWRFHALRDVPGPFMAKASSLFLNTICYLGIEGRVLRHYHQMYGKVVRVAPNSVSIADSIAIRDIYVAAGGFPKDDRYHNFDLGPVASIFSSTDTVYRDLRAKAVAPLFAPVQLRAAVAPDGVIKSCITEFVAQLRQLGGAHVKTDLLDLCARLSIDVVTVYLLGQRYGGLDENAHLSLEERQLETAKLSANPFIHAIVAFARFSLLPNSIFKLCYTISQRLSASDHVTESFLKLDRFIEGVMQGRTTTDDAKDPHYYQERLMVAGVSRDEAGAQSKAIVFAGADSTAVMLATTLFHLVRDATVRRRLLAEIRAASGRDTHTLDGLPYLRACVKESLRLGMANPTRLTRVVPATGLSVGKMVLPAGTIVGCAAYNLHHDPDVFPDPFSFRPERWLGNGDDGGLRRPQMHRSMMPFGAGLRACIGKNLAMHQLHETVLAVVESEALEGARTCQEKIDVIEWFNGDIKDHRIDIEWP</sequence>
<name>A0A0C3HAC6_OIDMZ</name>
<keyword evidence="5 6" id="KW-0349">Heme</keyword>
<dbReference type="STRING" id="913774.A0A0C3HAC6"/>
<keyword evidence="8" id="KW-1185">Reference proteome</keyword>
<dbReference type="CDD" id="cd11062">
    <property type="entry name" value="CYP58-like"/>
    <property type="match status" value="1"/>
</dbReference>
<accession>A0A0C3HAC6</accession>
<reference evidence="8" key="2">
    <citation type="submission" date="2015-01" db="EMBL/GenBank/DDBJ databases">
        <title>Evolutionary Origins and Diversification of the Mycorrhizal Mutualists.</title>
        <authorList>
            <consortium name="DOE Joint Genome Institute"/>
            <consortium name="Mycorrhizal Genomics Consortium"/>
            <person name="Kohler A."/>
            <person name="Kuo A."/>
            <person name="Nagy L.G."/>
            <person name="Floudas D."/>
            <person name="Copeland A."/>
            <person name="Barry K.W."/>
            <person name="Cichocki N."/>
            <person name="Veneault-Fourrey C."/>
            <person name="LaButti K."/>
            <person name="Lindquist E.A."/>
            <person name="Lipzen A."/>
            <person name="Lundell T."/>
            <person name="Morin E."/>
            <person name="Murat C."/>
            <person name="Riley R."/>
            <person name="Ohm R."/>
            <person name="Sun H."/>
            <person name="Tunlid A."/>
            <person name="Henrissat B."/>
            <person name="Grigoriev I.V."/>
            <person name="Hibbett D.S."/>
            <person name="Martin F."/>
        </authorList>
    </citation>
    <scope>NUCLEOTIDE SEQUENCE [LARGE SCALE GENOMIC DNA]</scope>
    <source>
        <strain evidence="8">Zn</strain>
    </source>
</reference>
<dbReference type="InterPro" id="IPR002403">
    <property type="entry name" value="Cyt_P450_E_grp-IV"/>
</dbReference>
<dbReference type="GO" id="GO:0004497">
    <property type="term" value="F:monooxygenase activity"/>
    <property type="evidence" value="ECO:0007669"/>
    <property type="project" value="UniProtKB-KW"/>
</dbReference>
<dbReference type="EMBL" id="KN832872">
    <property type="protein sequence ID" value="KIN05201.1"/>
    <property type="molecule type" value="Genomic_DNA"/>
</dbReference>
<evidence type="ECO:0008006" key="9">
    <source>
        <dbReference type="Google" id="ProtNLM"/>
    </source>
</evidence>
<dbReference type="AlphaFoldDB" id="A0A0C3HAC6"/>
<proteinExistence type="inferred from homology"/>
<dbReference type="PROSITE" id="PS00086">
    <property type="entry name" value="CYTOCHROME_P450"/>
    <property type="match status" value="1"/>
</dbReference>
<keyword evidence="4 5" id="KW-0408">Iron</keyword>
<comment type="cofactor">
    <cofactor evidence="1 5">
        <name>heme</name>
        <dbReference type="ChEBI" id="CHEBI:30413"/>
    </cofactor>
</comment>
<dbReference type="PANTHER" id="PTHR24305:SF156">
    <property type="entry name" value="P450, PUTATIVE (EUROFUNG)-RELATED"/>
    <property type="match status" value="1"/>
</dbReference>
<organism evidence="7 8">
    <name type="scientific">Oidiodendron maius (strain Zn)</name>
    <dbReference type="NCBI Taxonomy" id="913774"/>
    <lineage>
        <taxon>Eukaryota</taxon>
        <taxon>Fungi</taxon>
        <taxon>Dikarya</taxon>
        <taxon>Ascomycota</taxon>
        <taxon>Pezizomycotina</taxon>
        <taxon>Leotiomycetes</taxon>
        <taxon>Leotiomycetes incertae sedis</taxon>
        <taxon>Myxotrichaceae</taxon>
        <taxon>Oidiodendron</taxon>
    </lineage>
</organism>
<dbReference type="Gene3D" id="1.10.630.10">
    <property type="entry name" value="Cytochrome P450"/>
    <property type="match status" value="1"/>
</dbReference>
<dbReference type="PRINTS" id="PR00465">
    <property type="entry name" value="EP450IV"/>
</dbReference>
<protein>
    <recommendedName>
        <fullName evidence="9">Cytochrome P450</fullName>
    </recommendedName>
</protein>
<keyword evidence="6" id="KW-0503">Monooxygenase</keyword>
<comment type="similarity">
    <text evidence="2 6">Belongs to the cytochrome P450 family.</text>
</comment>
<evidence type="ECO:0000256" key="6">
    <source>
        <dbReference type="RuleBase" id="RU000461"/>
    </source>
</evidence>
<dbReference type="SUPFAM" id="SSF48264">
    <property type="entry name" value="Cytochrome P450"/>
    <property type="match status" value="1"/>
</dbReference>
<dbReference type="InParanoid" id="A0A0C3HAC6"/>
<dbReference type="OrthoDB" id="1470350at2759"/>